<accession>B1WRN5</accession>
<dbReference type="OrthoDB" id="582160at2"/>
<gene>
    <name evidence="1" type="ordered locus">cce_4128</name>
</gene>
<keyword evidence="2" id="KW-1185">Reference proteome</keyword>
<organism evidence="1 2">
    <name type="scientific">Crocosphaera subtropica (strain ATCC 51142 / BH68)</name>
    <name type="common">Cyanothece sp. (strain ATCC 51142)</name>
    <dbReference type="NCBI Taxonomy" id="43989"/>
    <lineage>
        <taxon>Bacteria</taxon>
        <taxon>Bacillati</taxon>
        <taxon>Cyanobacteriota</taxon>
        <taxon>Cyanophyceae</taxon>
        <taxon>Oscillatoriophycideae</taxon>
        <taxon>Chroococcales</taxon>
        <taxon>Aphanothecaceae</taxon>
        <taxon>Crocosphaera</taxon>
        <taxon>Crocosphaera subtropica</taxon>
    </lineage>
</organism>
<evidence type="ECO:0000313" key="1">
    <source>
        <dbReference type="EMBL" id="ACB53476.1"/>
    </source>
</evidence>
<proteinExistence type="predicted"/>
<reference evidence="1 2" key="1">
    <citation type="journal article" date="2008" name="Proc. Natl. Acad. Sci. U.S.A.">
        <title>The genome of Cyanothece 51142, a unicellular diazotrophic cyanobacterium important in the marine nitrogen cycle.</title>
        <authorList>
            <person name="Welsh E.A."/>
            <person name="Liberton M."/>
            <person name="Stoeckel J."/>
            <person name="Loh T."/>
            <person name="Elvitigala T."/>
            <person name="Wang C."/>
            <person name="Wollam A."/>
            <person name="Fulton R.S."/>
            <person name="Clifton S.W."/>
            <person name="Jacobs J.M."/>
            <person name="Aurora R."/>
            <person name="Ghosh B.K."/>
            <person name="Sherman L.A."/>
            <person name="Smith R.D."/>
            <person name="Wilson R.K."/>
            <person name="Pakrasi H.B."/>
        </authorList>
    </citation>
    <scope>NUCLEOTIDE SEQUENCE [LARGE SCALE GENOMIC DNA]</scope>
    <source>
        <strain evidence="2">ATCC 51142 / BH68</strain>
    </source>
</reference>
<name>B1WRN5_CROS5</name>
<dbReference type="HOGENOM" id="CLU_1728346_0_0_3"/>
<evidence type="ECO:0000313" key="2">
    <source>
        <dbReference type="Proteomes" id="UP000001203"/>
    </source>
</evidence>
<dbReference type="RefSeq" id="WP_009543792.1">
    <property type="nucleotide sequence ID" value="NC_010546.1"/>
</dbReference>
<dbReference type="AlphaFoldDB" id="B1WRN5"/>
<dbReference type="KEGG" id="cyt:cce_4128"/>
<dbReference type="EMBL" id="CP000806">
    <property type="protein sequence ID" value="ACB53476.1"/>
    <property type="molecule type" value="Genomic_DNA"/>
</dbReference>
<protein>
    <submittedName>
        <fullName evidence="1">Uncharacterized protein</fullName>
    </submittedName>
</protein>
<sequence length="151" mass="16816">MKRNSKVSHAVFSLGFSLASLLGTTMIVNAIEAEYLLLNSYFRVDGNQLSSTVQPLQNSNVTQFCLQASSNVSWWKGLKILDSQGKQISLIVTENDSRLSCTPNIQNSRLAGGKIEFWKAKTFGAHTYMDSARIDVNQVKGKKITINWINE</sequence>
<dbReference type="Proteomes" id="UP000001203">
    <property type="component" value="Chromosome circular"/>
</dbReference>